<organism evidence="2 3">
    <name type="scientific">Phytophthora fragariaefolia</name>
    <dbReference type="NCBI Taxonomy" id="1490495"/>
    <lineage>
        <taxon>Eukaryota</taxon>
        <taxon>Sar</taxon>
        <taxon>Stramenopiles</taxon>
        <taxon>Oomycota</taxon>
        <taxon>Peronosporomycetes</taxon>
        <taxon>Peronosporales</taxon>
        <taxon>Peronosporaceae</taxon>
        <taxon>Phytophthora</taxon>
    </lineage>
</organism>
<sequence>MTRLCQPNSFQLSWKSSTHDTKSTVQKQKPMKDRRTPSGQQTSDFKVSTTVQDASDYAAVATMKLCTHTR</sequence>
<name>A0A9W7CYA5_9STRA</name>
<gene>
    <name evidence="2" type="ORF">Pfra01_001890600</name>
</gene>
<comment type="caution">
    <text evidence="2">The sequence shown here is derived from an EMBL/GenBank/DDBJ whole genome shotgun (WGS) entry which is preliminary data.</text>
</comment>
<protein>
    <submittedName>
        <fullName evidence="2">Unnamed protein product</fullName>
    </submittedName>
</protein>
<feature type="compositionally biased region" description="Polar residues" evidence="1">
    <location>
        <begin position="37"/>
        <end position="47"/>
    </location>
</feature>
<keyword evidence="3" id="KW-1185">Reference proteome</keyword>
<feature type="compositionally biased region" description="Polar residues" evidence="1">
    <location>
        <begin position="1"/>
        <end position="16"/>
    </location>
</feature>
<dbReference type="EMBL" id="BSXT01002391">
    <property type="protein sequence ID" value="GMF48669.1"/>
    <property type="molecule type" value="Genomic_DNA"/>
</dbReference>
<reference evidence="2" key="1">
    <citation type="submission" date="2023-04" db="EMBL/GenBank/DDBJ databases">
        <title>Phytophthora fragariaefolia NBRC 109709.</title>
        <authorList>
            <person name="Ichikawa N."/>
            <person name="Sato H."/>
            <person name="Tonouchi N."/>
        </authorList>
    </citation>
    <scope>NUCLEOTIDE SEQUENCE</scope>
    <source>
        <strain evidence="2">NBRC 109709</strain>
    </source>
</reference>
<accession>A0A9W7CYA5</accession>
<evidence type="ECO:0000313" key="3">
    <source>
        <dbReference type="Proteomes" id="UP001165121"/>
    </source>
</evidence>
<proteinExistence type="predicted"/>
<evidence type="ECO:0000313" key="2">
    <source>
        <dbReference type="EMBL" id="GMF48669.1"/>
    </source>
</evidence>
<feature type="region of interest" description="Disordered" evidence="1">
    <location>
        <begin position="1"/>
        <end position="47"/>
    </location>
</feature>
<dbReference type="Proteomes" id="UP001165121">
    <property type="component" value="Unassembled WGS sequence"/>
</dbReference>
<dbReference type="AlphaFoldDB" id="A0A9W7CYA5"/>
<evidence type="ECO:0000256" key="1">
    <source>
        <dbReference type="SAM" id="MobiDB-lite"/>
    </source>
</evidence>